<dbReference type="InterPro" id="IPR036186">
    <property type="entry name" value="Serpin_sf"/>
</dbReference>
<feature type="signal peptide" evidence="1">
    <location>
        <begin position="1"/>
        <end position="18"/>
    </location>
</feature>
<evidence type="ECO:0000256" key="1">
    <source>
        <dbReference type="SAM" id="SignalP"/>
    </source>
</evidence>
<dbReference type="SUPFAM" id="SSF56574">
    <property type="entry name" value="Serpins"/>
    <property type="match status" value="1"/>
</dbReference>
<evidence type="ECO:0000313" key="2">
    <source>
        <dbReference type="Proteomes" id="UP000887565"/>
    </source>
</evidence>
<dbReference type="Proteomes" id="UP000887565">
    <property type="component" value="Unplaced"/>
</dbReference>
<organism evidence="2 3">
    <name type="scientific">Romanomermis culicivorax</name>
    <name type="common">Nematode worm</name>
    <dbReference type="NCBI Taxonomy" id="13658"/>
    <lineage>
        <taxon>Eukaryota</taxon>
        <taxon>Metazoa</taxon>
        <taxon>Ecdysozoa</taxon>
        <taxon>Nematoda</taxon>
        <taxon>Enoplea</taxon>
        <taxon>Dorylaimia</taxon>
        <taxon>Mermithida</taxon>
        <taxon>Mermithoidea</taxon>
        <taxon>Mermithidae</taxon>
        <taxon>Romanomermis</taxon>
    </lineage>
</organism>
<protein>
    <submittedName>
        <fullName evidence="3">Uncharacterized protein</fullName>
    </submittedName>
</protein>
<evidence type="ECO:0000313" key="3">
    <source>
        <dbReference type="WBParaSite" id="nRc.2.0.1.t31033-RA"/>
    </source>
</evidence>
<reference evidence="3" key="1">
    <citation type="submission" date="2022-11" db="UniProtKB">
        <authorList>
            <consortium name="WormBaseParasite"/>
        </authorList>
    </citation>
    <scope>IDENTIFICATION</scope>
</reference>
<accession>A0A915JY68</accession>
<dbReference type="WBParaSite" id="nRc.2.0.1.t31033-RA">
    <property type="protein sequence ID" value="nRc.2.0.1.t31033-RA"/>
    <property type="gene ID" value="nRc.2.0.1.g31033"/>
</dbReference>
<name>A0A915JY68_ROMCU</name>
<feature type="chain" id="PRO_5037116729" evidence="1">
    <location>
        <begin position="19"/>
        <end position="138"/>
    </location>
</feature>
<keyword evidence="2" id="KW-1185">Reference proteome</keyword>
<keyword evidence="1" id="KW-0732">Signal</keyword>
<sequence length="138" mass="15857">MEYFALIFSIVFWSLTTAERRIDNFDLTTRLYKSVNAEKDFVIAVAAVEQALFEIYAAAGDKSLTRNQISTFGFSNRSSNHIELHSKILEKLPNSVGGLKFGAIIALDRKYNMSSWYKRFLGTYFQQQIRSPVIRPVF</sequence>
<dbReference type="AlphaFoldDB" id="A0A915JY68"/>
<proteinExistence type="predicted"/>